<dbReference type="STRING" id="1797725.A3A49_03025"/>
<sequence length="166" mass="18273">MKTSSDVAFSAFANTIYDTVGLNRLIDNITLIERSLFKNKTGPISQKARDFTTGNIIPIFEEVEKAGLVAGTDEKQLQFLKDLASYLQNLPVIKVTIAFDPTQSLVVRLSNQISAIVGSKIILDLTIDESVIGGAIFEYKGRRSLQTLQDKLEGEIKTLINSTFST</sequence>
<dbReference type="EMBL" id="MFBO01000025">
    <property type="protein sequence ID" value="OGD97694.1"/>
    <property type="molecule type" value="Genomic_DNA"/>
</dbReference>
<dbReference type="Proteomes" id="UP000176740">
    <property type="component" value="Unassembled WGS sequence"/>
</dbReference>
<comment type="caution">
    <text evidence="1">The sequence shown here is derived from an EMBL/GenBank/DDBJ whole genome shotgun (WGS) entry which is preliminary data.</text>
</comment>
<evidence type="ECO:0000313" key="1">
    <source>
        <dbReference type="EMBL" id="OGD97694.1"/>
    </source>
</evidence>
<reference evidence="1 2" key="1">
    <citation type="journal article" date="2016" name="Nat. Commun.">
        <title>Thousands of microbial genomes shed light on interconnected biogeochemical processes in an aquifer system.</title>
        <authorList>
            <person name="Anantharaman K."/>
            <person name="Brown C.T."/>
            <person name="Hug L.A."/>
            <person name="Sharon I."/>
            <person name="Castelle C.J."/>
            <person name="Probst A.J."/>
            <person name="Thomas B.C."/>
            <person name="Singh A."/>
            <person name="Wilkins M.J."/>
            <person name="Karaoz U."/>
            <person name="Brodie E.L."/>
            <person name="Williams K.H."/>
            <person name="Hubbard S.S."/>
            <person name="Banfield J.F."/>
        </authorList>
    </citation>
    <scope>NUCLEOTIDE SEQUENCE [LARGE SCALE GENOMIC DNA]</scope>
</reference>
<protein>
    <recommendedName>
        <fullName evidence="3">F-type ATPase subunit delta</fullName>
    </recommendedName>
</protein>
<name>A0A1F5H0X2_9BACT</name>
<evidence type="ECO:0008006" key="3">
    <source>
        <dbReference type="Google" id="ProtNLM"/>
    </source>
</evidence>
<dbReference type="AlphaFoldDB" id="A0A1F5H0X2"/>
<accession>A0A1F5H0X2</accession>
<organism evidence="1 2">
    <name type="scientific">Candidatus Curtissbacteria bacterium RIFCSPLOWO2_01_FULL_38_11b</name>
    <dbReference type="NCBI Taxonomy" id="1797725"/>
    <lineage>
        <taxon>Bacteria</taxon>
        <taxon>Candidatus Curtissiibacteriota</taxon>
    </lineage>
</organism>
<proteinExistence type="predicted"/>
<evidence type="ECO:0000313" key="2">
    <source>
        <dbReference type="Proteomes" id="UP000176740"/>
    </source>
</evidence>
<gene>
    <name evidence="1" type="ORF">A3A49_03025</name>
</gene>